<dbReference type="InterPro" id="IPR000477">
    <property type="entry name" value="RT_dom"/>
</dbReference>
<organism evidence="2">
    <name type="scientific">Sesamum radiatum</name>
    <name type="common">Black benniseed</name>
    <dbReference type="NCBI Taxonomy" id="300843"/>
    <lineage>
        <taxon>Eukaryota</taxon>
        <taxon>Viridiplantae</taxon>
        <taxon>Streptophyta</taxon>
        <taxon>Embryophyta</taxon>
        <taxon>Tracheophyta</taxon>
        <taxon>Spermatophyta</taxon>
        <taxon>Magnoliopsida</taxon>
        <taxon>eudicotyledons</taxon>
        <taxon>Gunneridae</taxon>
        <taxon>Pentapetalae</taxon>
        <taxon>asterids</taxon>
        <taxon>lamiids</taxon>
        <taxon>Lamiales</taxon>
        <taxon>Pedaliaceae</taxon>
        <taxon>Sesamum</taxon>
    </lineage>
</organism>
<gene>
    <name evidence="2" type="ORF">Sradi_7052100</name>
</gene>
<protein>
    <recommendedName>
        <fullName evidence="1">Reverse transcriptase domain-containing protein</fullName>
    </recommendedName>
</protein>
<reference evidence="2" key="1">
    <citation type="submission" date="2020-06" db="EMBL/GenBank/DDBJ databases">
        <authorList>
            <person name="Li T."/>
            <person name="Hu X."/>
            <person name="Zhang T."/>
            <person name="Song X."/>
            <person name="Zhang H."/>
            <person name="Dai N."/>
            <person name="Sheng W."/>
            <person name="Hou X."/>
            <person name="Wei L."/>
        </authorList>
    </citation>
    <scope>NUCLEOTIDE SEQUENCE</scope>
    <source>
        <strain evidence="2">G02</strain>
        <tissue evidence="2">Leaf</tissue>
    </source>
</reference>
<dbReference type="CDD" id="cd01650">
    <property type="entry name" value="RT_nLTR_like"/>
    <property type="match status" value="1"/>
</dbReference>
<evidence type="ECO:0000313" key="2">
    <source>
        <dbReference type="EMBL" id="KAL0290347.1"/>
    </source>
</evidence>
<dbReference type="SUPFAM" id="SSF56672">
    <property type="entry name" value="DNA/RNA polymerases"/>
    <property type="match status" value="1"/>
</dbReference>
<reference evidence="2" key="2">
    <citation type="journal article" date="2024" name="Plant">
        <title>Genomic evolution and insights into agronomic trait innovations of Sesamum species.</title>
        <authorList>
            <person name="Miao H."/>
            <person name="Wang L."/>
            <person name="Qu L."/>
            <person name="Liu H."/>
            <person name="Sun Y."/>
            <person name="Le M."/>
            <person name="Wang Q."/>
            <person name="Wei S."/>
            <person name="Zheng Y."/>
            <person name="Lin W."/>
            <person name="Duan Y."/>
            <person name="Cao H."/>
            <person name="Xiong S."/>
            <person name="Wang X."/>
            <person name="Wei L."/>
            <person name="Li C."/>
            <person name="Ma Q."/>
            <person name="Ju M."/>
            <person name="Zhao R."/>
            <person name="Li G."/>
            <person name="Mu C."/>
            <person name="Tian Q."/>
            <person name="Mei H."/>
            <person name="Zhang T."/>
            <person name="Gao T."/>
            <person name="Zhang H."/>
        </authorList>
    </citation>
    <scope>NUCLEOTIDE SEQUENCE</scope>
    <source>
        <strain evidence="2">G02</strain>
    </source>
</reference>
<evidence type="ECO:0000259" key="1">
    <source>
        <dbReference type="PROSITE" id="PS50878"/>
    </source>
</evidence>
<dbReference type="PROSITE" id="PS50878">
    <property type="entry name" value="RT_POL"/>
    <property type="match status" value="1"/>
</dbReference>
<name>A0AAW2J8B1_SESRA</name>
<dbReference type="Pfam" id="PF00078">
    <property type="entry name" value="RVT_1"/>
    <property type="match status" value="1"/>
</dbReference>
<dbReference type="EMBL" id="JACGWJ010000626">
    <property type="protein sequence ID" value="KAL0290347.1"/>
    <property type="molecule type" value="Genomic_DNA"/>
</dbReference>
<dbReference type="InterPro" id="IPR043502">
    <property type="entry name" value="DNA/RNA_pol_sf"/>
</dbReference>
<accession>A0AAW2J8B1</accession>
<dbReference type="AlphaFoldDB" id="A0AAW2J8B1"/>
<sequence length="735" mass="82691">MLPLVYCAAVKIENSMLQQRAKLRWLKYGDQCSKVFFRKINARRAQQRVFQITTQSGQLLTDMPQVTAEFVSFFQNLLGGNRRRRDLNLMFLQQGLKHVLTREEGEGLIAAVTMSEVKDAVFDISSDSAPGPDGYTSLFFKAAWPEIGNEICAAVIEFFQSGKLLKQINATLLTLIPKVQLPTSVSDYRPISCCNVIYKVITKILVIRMQRVLHLLIDYSQNAFVPGRSISDNILLAQELLAGYNQSKLPPRCTIKIDIQKAYDSVEWDFLLEGLRVFNFPPQFIVWINQCVSTATFSVALNGAVYGFFPVHGDFDRGILYPRLLNLCFADDVLLFCKGTVQSVRVFKDALAEFAVLSGLRVSPMKSQIILSRSCHGERQQILDVMGFQEGTLPIKYLGVPLVSSRLSVADCQPLIQKVDRRLAGWNQLSLSFAGRVQLIKSVLSSLHTYWASVFILPKAVLKVIEERMRSFLWKGASGSGVAKVAWEQICRPKKEGGLGIKRVVHMNQALMLKHIWRILQEDKCSIWVSWVLRYRLKNQTLWTAKVSNAPWCWKKLVKLSVLIKPGLPSDSFLYEVLRHGHWMWPSVTDFTVNEIVSCLPNTFPGESDAILWKFNSGCFSTAAALALLQPPSPLVSWTGLLEGCFKIPRHGLYCGWQLRSAFLPWTDLGLDNKVLTASCATTHQRSHIPIYFLTVFIQGGVWLCWNFLSGLSGLVLIGSLAFYGLVDAGGEPIF</sequence>
<dbReference type="PANTHER" id="PTHR33116">
    <property type="entry name" value="REVERSE TRANSCRIPTASE ZINC-BINDING DOMAIN-CONTAINING PROTEIN-RELATED-RELATED"/>
    <property type="match status" value="1"/>
</dbReference>
<comment type="caution">
    <text evidence="2">The sequence shown here is derived from an EMBL/GenBank/DDBJ whole genome shotgun (WGS) entry which is preliminary data.</text>
</comment>
<proteinExistence type="predicted"/>
<dbReference type="PANTHER" id="PTHR33116:SF78">
    <property type="entry name" value="OS12G0587133 PROTEIN"/>
    <property type="match status" value="1"/>
</dbReference>
<feature type="domain" description="Reverse transcriptase" evidence="1">
    <location>
        <begin position="157"/>
        <end position="402"/>
    </location>
</feature>